<dbReference type="InterPro" id="IPR011008">
    <property type="entry name" value="Dimeric_a/b-barrel"/>
</dbReference>
<dbReference type="KEGG" id="brs:S23_29080"/>
<protein>
    <recommendedName>
        <fullName evidence="1">DUF1330 domain-containing protein</fullName>
    </recommendedName>
</protein>
<accession>A0AAI8MD13</accession>
<dbReference type="Proteomes" id="UP000007886">
    <property type="component" value="Chromosome"/>
</dbReference>
<dbReference type="SUPFAM" id="SSF54909">
    <property type="entry name" value="Dimeric alpha+beta barrel"/>
    <property type="match status" value="1"/>
</dbReference>
<name>A0AAI8MD13_9BRAD</name>
<dbReference type="InterPro" id="IPR010753">
    <property type="entry name" value="DUF1330"/>
</dbReference>
<organism evidence="2 3">
    <name type="scientific">Bradyrhizobium cosmicum</name>
    <dbReference type="NCBI Taxonomy" id="1404864"/>
    <lineage>
        <taxon>Bacteria</taxon>
        <taxon>Pseudomonadati</taxon>
        <taxon>Pseudomonadota</taxon>
        <taxon>Alphaproteobacteria</taxon>
        <taxon>Hyphomicrobiales</taxon>
        <taxon>Nitrobacteraceae</taxon>
        <taxon>Bradyrhizobium</taxon>
    </lineage>
</organism>
<dbReference type="Gene3D" id="3.30.70.100">
    <property type="match status" value="1"/>
</dbReference>
<sequence>MLAYVIFEVEVRDGEAMEAYRALAATTIAEYGGRYLARAGAAEVVEGGPPPKTIIIVEFPSMARAREWYASAEYAEALKLRRTALERRLMFVEGVVSA</sequence>
<evidence type="ECO:0000313" key="2">
    <source>
        <dbReference type="EMBL" id="BAL76116.1"/>
    </source>
</evidence>
<dbReference type="RefSeq" id="WP_015685418.1">
    <property type="nucleotide sequence ID" value="NC_017082.1"/>
</dbReference>
<dbReference type="PANTHER" id="PTHR41521:SF4">
    <property type="entry name" value="BLR0684 PROTEIN"/>
    <property type="match status" value="1"/>
</dbReference>
<feature type="domain" description="DUF1330" evidence="1">
    <location>
        <begin position="3"/>
        <end position="95"/>
    </location>
</feature>
<dbReference type="Pfam" id="PF07045">
    <property type="entry name" value="DUF1330"/>
    <property type="match status" value="1"/>
</dbReference>
<evidence type="ECO:0000259" key="1">
    <source>
        <dbReference type="Pfam" id="PF07045"/>
    </source>
</evidence>
<keyword evidence="3" id="KW-1185">Reference proteome</keyword>
<evidence type="ECO:0000313" key="3">
    <source>
        <dbReference type="Proteomes" id="UP000007886"/>
    </source>
</evidence>
<dbReference type="AlphaFoldDB" id="A0AAI8MD13"/>
<dbReference type="PANTHER" id="PTHR41521">
    <property type="match status" value="1"/>
</dbReference>
<proteinExistence type="predicted"/>
<dbReference type="EMBL" id="AP012279">
    <property type="protein sequence ID" value="BAL76116.1"/>
    <property type="molecule type" value="Genomic_DNA"/>
</dbReference>
<gene>
    <name evidence="2" type="ORF">S23_29080</name>
</gene>
<reference evidence="2 3" key="1">
    <citation type="journal article" date="2012" name="Microbes Environ.">
        <title>Complete genome sequence of Bradyrhizobium sp. S23321: insights into symbiosis evolution in soil oligotrophs.</title>
        <authorList>
            <person name="Okubo T."/>
            <person name="Tsukui T."/>
            <person name="Maita H."/>
            <person name="Okamoto S."/>
            <person name="Oshima K."/>
            <person name="Fujisawa T."/>
            <person name="Saito A."/>
            <person name="Futamata H."/>
            <person name="Hattori R."/>
            <person name="Shimomura Y."/>
            <person name="Haruta S."/>
            <person name="Morimoto S."/>
            <person name="Wang Y."/>
            <person name="Sakai Y."/>
            <person name="Hattori M."/>
            <person name="Aizawa S."/>
            <person name="Nagashima K.V.P."/>
            <person name="Masuda S."/>
            <person name="Hattori T."/>
            <person name="Yamashita A."/>
            <person name="Bao Z."/>
            <person name="Hayatsu M."/>
            <person name="Kajiya-Kanegae H."/>
            <person name="Yoshinaga I."/>
            <person name="Sakamoto K."/>
            <person name="Toyota K."/>
            <person name="Nakao M."/>
            <person name="Kohara M."/>
            <person name="Anda M."/>
            <person name="Niwa R."/>
            <person name="Jung-Hwan P."/>
            <person name="Sameshima-Saito R."/>
            <person name="Tokuda S."/>
            <person name="Yamamoto S."/>
            <person name="Yamamoto S."/>
            <person name="Yokoyama T."/>
            <person name="Akutsu T."/>
            <person name="Nakamura Y."/>
            <person name="Nakahira-Yanaka Y."/>
            <person name="Takada Hoshino Y."/>
            <person name="Hirakawa H."/>
            <person name="Mitsui H."/>
            <person name="Terasawa K."/>
            <person name="Itakura M."/>
            <person name="Sato S."/>
            <person name="Ikeda-Ohtsubo W."/>
            <person name="Sakakura N."/>
            <person name="Kaminuma E."/>
            <person name="Minamisawa K."/>
        </authorList>
    </citation>
    <scope>NUCLEOTIDE SEQUENCE [LARGE SCALE GENOMIC DNA]</scope>
    <source>
        <strain evidence="2 3">S23321</strain>
    </source>
</reference>